<keyword evidence="1" id="KW-1133">Transmembrane helix</keyword>
<reference evidence="3" key="1">
    <citation type="submission" date="2024-02" db="UniProtKB">
        <authorList>
            <consortium name="WormBaseParasite"/>
        </authorList>
    </citation>
    <scope>IDENTIFICATION</scope>
</reference>
<keyword evidence="2" id="KW-1185">Reference proteome</keyword>
<keyword evidence="1" id="KW-0812">Transmembrane</keyword>
<dbReference type="WBParaSite" id="MBELARI_LOCUS13555">
    <property type="protein sequence ID" value="MBELARI_LOCUS13555"/>
    <property type="gene ID" value="MBELARI_LOCUS13555"/>
</dbReference>
<accession>A0AAF3J3A9</accession>
<keyword evidence="1" id="KW-0472">Membrane</keyword>
<evidence type="ECO:0000313" key="2">
    <source>
        <dbReference type="Proteomes" id="UP000887575"/>
    </source>
</evidence>
<proteinExistence type="predicted"/>
<evidence type="ECO:0000313" key="3">
    <source>
        <dbReference type="WBParaSite" id="MBELARI_LOCUS13555"/>
    </source>
</evidence>
<feature type="transmembrane region" description="Helical" evidence="1">
    <location>
        <begin position="26"/>
        <end position="45"/>
    </location>
</feature>
<sequence>MSAFKNPAMTCLRLATCSRLSTTVRAFIFVEVAIFGLSYVSFAALRRSKGNRRKVLTLTLFHGMDDLISQLHRCTSREQTQGVVKAVQDWIRKQQDPNERSNIQIDRYMKRPEKEIMNLGILMLEESRKWMGEPENELLKDPEIEKLRDELRDDFLKKD</sequence>
<name>A0AAF3J3A9_9BILA</name>
<dbReference type="Proteomes" id="UP000887575">
    <property type="component" value="Unassembled WGS sequence"/>
</dbReference>
<evidence type="ECO:0000256" key="1">
    <source>
        <dbReference type="SAM" id="Phobius"/>
    </source>
</evidence>
<protein>
    <submittedName>
        <fullName evidence="3">Uncharacterized protein</fullName>
    </submittedName>
</protein>
<dbReference type="AlphaFoldDB" id="A0AAF3J3A9"/>
<organism evidence="2 3">
    <name type="scientific">Mesorhabditis belari</name>
    <dbReference type="NCBI Taxonomy" id="2138241"/>
    <lineage>
        <taxon>Eukaryota</taxon>
        <taxon>Metazoa</taxon>
        <taxon>Ecdysozoa</taxon>
        <taxon>Nematoda</taxon>
        <taxon>Chromadorea</taxon>
        <taxon>Rhabditida</taxon>
        <taxon>Rhabditina</taxon>
        <taxon>Rhabditomorpha</taxon>
        <taxon>Rhabditoidea</taxon>
        <taxon>Rhabditidae</taxon>
        <taxon>Mesorhabditinae</taxon>
        <taxon>Mesorhabditis</taxon>
    </lineage>
</organism>